<reference evidence="2" key="1">
    <citation type="submission" date="2021-03" db="EMBL/GenBank/DDBJ databases">
        <title>Complete Genome of Pseudoalteromonas xiamenensis STKMTI.2, a new potential marine bacterium producing anti-Vibrio compounds.</title>
        <authorList>
            <person name="Handayani D.P."/>
            <person name="Isnansetyo A."/>
            <person name="Istiqomah I."/>
            <person name="Jumina J."/>
        </authorList>
    </citation>
    <scope>NUCLEOTIDE SEQUENCE</scope>
    <source>
        <strain evidence="2">STKMTI.2</strain>
    </source>
</reference>
<evidence type="ECO:0000256" key="1">
    <source>
        <dbReference type="ARBA" id="ARBA00006547"/>
    </source>
</evidence>
<dbReference type="AlphaFoldDB" id="A0A975DF04"/>
<evidence type="ECO:0000313" key="3">
    <source>
        <dbReference type="Proteomes" id="UP000664904"/>
    </source>
</evidence>
<dbReference type="Gene3D" id="2.40.128.150">
    <property type="entry name" value="Cysteine proteinases"/>
    <property type="match status" value="1"/>
</dbReference>
<dbReference type="Gene3D" id="3.30.2140.10">
    <property type="entry name" value="Arylamine N-acetyltransferase"/>
    <property type="match status" value="1"/>
</dbReference>
<comment type="similarity">
    <text evidence="1">Belongs to the arylamine N-acetyltransferase family.</text>
</comment>
<protein>
    <submittedName>
        <fullName evidence="2">Arylamine N-acetyltransferase</fullName>
    </submittedName>
</protein>
<dbReference type="KEGG" id="pxi:J5O05_11660"/>
<keyword evidence="3" id="KW-1185">Reference proteome</keyword>
<dbReference type="Proteomes" id="UP000664904">
    <property type="component" value="Chromosome"/>
</dbReference>
<dbReference type="PANTHER" id="PTHR11786:SF0">
    <property type="entry name" value="ARYLAMINE N-ACETYLTRANSFERASE 4-RELATED"/>
    <property type="match status" value="1"/>
</dbReference>
<dbReference type="SUPFAM" id="SSF54001">
    <property type="entry name" value="Cysteine proteinases"/>
    <property type="match status" value="1"/>
</dbReference>
<gene>
    <name evidence="2" type="ORF">J5O05_11660</name>
</gene>
<name>A0A975DF04_9GAMM</name>
<dbReference type="GO" id="GO:0016407">
    <property type="term" value="F:acetyltransferase activity"/>
    <property type="evidence" value="ECO:0007669"/>
    <property type="project" value="InterPro"/>
</dbReference>
<evidence type="ECO:0000313" key="2">
    <source>
        <dbReference type="EMBL" id="QTH70603.1"/>
    </source>
</evidence>
<dbReference type="InterPro" id="IPR038765">
    <property type="entry name" value="Papain-like_cys_pep_sf"/>
</dbReference>
<dbReference type="RefSeq" id="WP_208842192.1">
    <property type="nucleotide sequence ID" value="NZ_CP072133.1"/>
</dbReference>
<dbReference type="Pfam" id="PF00797">
    <property type="entry name" value="Acetyltransf_2"/>
    <property type="match status" value="1"/>
</dbReference>
<dbReference type="EMBL" id="CP072133">
    <property type="protein sequence ID" value="QTH70603.1"/>
    <property type="molecule type" value="Genomic_DNA"/>
</dbReference>
<sequence>MNIQTYLDTLNLETTSLGLKQIQELQVKHLVNYSFSSINAMKPDLLPLELNDVLDRLIAKRQGGYCFEHNKIAFEALKYLGYDVQLLLARVKLSGAQDNARTHRITLVHLGDESYVVDVGFGSKNPLAPINVTRSGFVEIGSMRYWVDRNEQEFEIKLVEPEEVILYSADFSHANENDCNVGHFFSHQHPSSGFVQNLVLSRNEGHTIHTLRNLLLKTYDVATNTSQEVTLTSVDALKQVIEAQFLVSLNNTDIQFIFDKAQANMLSQ</sequence>
<dbReference type="InterPro" id="IPR001447">
    <property type="entry name" value="Arylamine_N-AcTrfase"/>
</dbReference>
<organism evidence="2 3">
    <name type="scientific">Pseudoalteromonas xiamenensis</name>
    <dbReference type="NCBI Taxonomy" id="882626"/>
    <lineage>
        <taxon>Bacteria</taxon>
        <taxon>Pseudomonadati</taxon>
        <taxon>Pseudomonadota</taxon>
        <taxon>Gammaproteobacteria</taxon>
        <taxon>Alteromonadales</taxon>
        <taxon>Pseudoalteromonadaceae</taxon>
        <taxon>Pseudoalteromonas</taxon>
    </lineage>
</organism>
<proteinExistence type="inferred from homology"/>
<dbReference type="PANTHER" id="PTHR11786">
    <property type="entry name" value="N-HYDROXYARYLAMINE O-ACETYLTRANSFERASE"/>
    <property type="match status" value="1"/>
</dbReference>
<accession>A0A975DF04</accession>